<evidence type="ECO:0000313" key="2">
    <source>
        <dbReference type="Proteomes" id="UP000618818"/>
    </source>
</evidence>
<organism evidence="1 2">
    <name type="scientific">Nocardioides cavernae</name>
    <dbReference type="NCBI Taxonomy" id="1921566"/>
    <lineage>
        <taxon>Bacteria</taxon>
        <taxon>Bacillati</taxon>
        <taxon>Actinomycetota</taxon>
        <taxon>Actinomycetes</taxon>
        <taxon>Propionibacteriales</taxon>
        <taxon>Nocardioidaceae</taxon>
        <taxon>Nocardioides</taxon>
    </lineage>
</organism>
<evidence type="ECO:0000313" key="1">
    <source>
        <dbReference type="EMBL" id="MBD3926579.1"/>
    </source>
</evidence>
<comment type="caution">
    <text evidence="1">The sequence shown here is derived from an EMBL/GenBank/DDBJ whole genome shotgun (WGS) entry which is preliminary data.</text>
</comment>
<protein>
    <submittedName>
        <fullName evidence="1">Uncharacterized protein</fullName>
    </submittedName>
</protein>
<gene>
    <name evidence="1" type="ORF">IEZ26_18295</name>
</gene>
<keyword evidence="2" id="KW-1185">Reference proteome</keyword>
<name>A0ABR8NI40_9ACTN</name>
<dbReference type="RefSeq" id="WP_191196442.1">
    <property type="nucleotide sequence ID" value="NZ_JACXYZ010000003.1"/>
</dbReference>
<sequence>MVRDFEKLSAILNAAEAQYPTHPLPLAYVGILNNRKRPRFNFDHLTRRLAQADIRPDVAMVTYDIAGPQGGPSARV</sequence>
<dbReference type="EMBL" id="JACXYZ010000003">
    <property type="protein sequence ID" value="MBD3926579.1"/>
    <property type="molecule type" value="Genomic_DNA"/>
</dbReference>
<proteinExistence type="predicted"/>
<reference evidence="1 2" key="1">
    <citation type="submission" date="2020-09" db="EMBL/GenBank/DDBJ databases">
        <title>novel species in genus Nocardioides.</title>
        <authorList>
            <person name="Zhang G."/>
        </authorList>
    </citation>
    <scope>NUCLEOTIDE SEQUENCE [LARGE SCALE GENOMIC DNA]</scope>
    <source>
        <strain evidence="1 2">KCTC 39551</strain>
    </source>
</reference>
<dbReference type="Proteomes" id="UP000618818">
    <property type="component" value="Unassembled WGS sequence"/>
</dbReference>
<accession>A0ABR8NI40</accession>